<accession>A0A3S4JUY7</accession>
<dbReference type="EMBL" id="LR134155">
    <property type="protein sequence ID" value="VEA71180.1"/>
    <property type="molecule type" value="Genomic_DNA"/>
</dbReference>
<organism evidence="1 2">
    <name type="scientific">Serratia rubidaea</name>
    <name type="common">Serratia marinorubra</name>
    <dbReference type="NCBI Taxonomy" id="61652"/>
    <lineage>
        <taxon>Bacteria</taxon>
        <taxon>Pseudomonadati</taxon>
        <taxon>Pseudomonadota</taxon>
        <taxon>Gammaproteobacteria</taxon>
        <taxon>Enterobacterales</taxon>
        <taxon>Yersiniaceae</taxon>
        <taxon>Serratia</taxon>
    </lineage>
</organism>
<keyword evidence="1" id="KW-0808">Transferase</keyword>
<name>A0A3S4JUY7_SERRU</name>
<proteinExistence type="predicted"/>
<reference evidence="1 2" key="1">
    <citation type="submission" date="2018-12" db="EMBL/GenBank/DDBJ databases">
        <authorList>
            <consortium name="Pathogen Informatics"/>
        </authorList>
    </citation>
    <scope>NUCLEOTIDE SEQUENCE [LARGE SCALE GENOMIC DNA]</scope>
    <source>
        <strain evidence="1 2">NCTC9419</strain>
    </source>
</reference>
<dbReference type="GO" id="GO:0016740">
    <property type="term" value="F:transferase activity"/>
    <property type="evidence" value="ECO:0007669"/>
    <property type="project" value="UniProtKB-KW"/>
</dbReference>
<gene>
    <name evidence="1" type="ORF">NCTC9419_02708</name>
</gene>
<dbReference type="AlphaFoldDB" id="A0A3S4JUY7"/>
<dbReference type="Proteomes" id="UP000271603">
    <property type="component" value="Chromosome"/>
</dbReference>
<evidence type="ECO:0000313" key="2">
    <source>
        <dbReference type="Proteomes" id="UP000271603"/>
    </source>
</evidence>
<evidence type="ECO:0000313" key="1">
    <source>
        <dbReference type="EMBL" id="VEA71180.1"/>
    </source>
</evidence>
<sequence length="43" mass="5351">MLALFLLAFLFYGYCIKRAWRVARYIKRIKRRMRRSTDNKQVP</sequence>
<protein>
    <submittedName>
        <fullName evidence="1">Undecaprenyl-phosphate alpha-N-acetylglucosaminyl 1-phosphate transferase</fullName>
    </submittedName>
</protein>